<protein>
    <submittedName>
        <fullName evidence="1">Uncharacterized protein</fullName>
    </submittedName>
</protein>
<dbReference type="Proteomes" id="UP000878956">
    <property type="component" value="Unassembled WGS sequence"/>
</dbReference>
<gene>
    <name evidence="1" type="ORF">KRM00_001126</name>
</gene>
<reference evidence="1" key="1">
    <citation type="journal article" date="2018" name="Genome Biol.">
        <title>SKESA: strategic k-mer extension for scrupulous assemblies.</title>
        <authorList>
            <person name="Souvorov A."/>
            <person name="Agarwala R."/>
            <person name="Lipman D.J."/>
        </authorList>
    </citation>
    <scope>NUCLEOTIDE SEQUENCE</scope>
    <source>
        <strain evidence="1">HN1000</strain>
    </source>
</reference>
<proteinExistence type="predicted"/>
<dbReference type="AlphaFoldDB" id="A0AAN5VJU2"/>
<reference evidence="1" key="2">
    <citation type="submission" date="2021-06" db="EMBL/GenBank/DDBJ databases">
        <authorList>
            <consortium name="NCBI Pathogen Detection Project"/>
        </authorList>
    </citation>
    <scope>NUCLEOTIDE SEQUENCE</scope>
    <source>
        <strain evidence="1">HN1000</strain>
    </source>
</reference>
<organism evidence="1 2">
    <name type="scientific">Clostridioides difficile</name>
    <name type="common">Peptoclostridium difficile</name>
    <dbReference type="NCBI Taxonomy" id="1496"/>
    <lineage>
        <taxon>Bacteria</taxon>
        <taxon>Bacillati</taxon>
        <taxon>Bacillota</taxon>
        <taxon>Clostridia</taxon>
        <taxon>Peptostreptococcales</taxon>
        <taxon>Peptostreptococcaceae</taxon>
        <taxon>Clostridioides</taxon>
    </lineage>
</organism>
<name>A0AAN5VJU2_CLODI</name>
<sequence>MKVDLSKIEFLISEATNVNLSLEELNVAKEILNTLNKNAKSISSPIDILVFCKDALRYNPVSEFIYTEL</sequence>
<evidence type="ECO:0000313" key="1">
    <source>
        <dbReference type="EMBL" id="HBH1541660.1"/>
    </source>
</evidence>
<evidence type="ECO:0000313" key="2">
    <source>
        <dbReference type="Proteomes" id="UP000878956"/>
    </source>
</evidence>
<comment type="caution">
    <text evidence="1">The sequence shown here is derived from an EMBL/GenBank/DDBJ whole genome shotgun (WGS) entry which is preliminary data.</text>
</comment>
<dbReference type="EMBL" id="DAEPXK010000008">
    <property type="protein sequence ID" value="HBH1541660.1"/>
    <property type="molecule type" value="Genomic_DNA"/>
</dbReference>
<accession>A0AAN5VJU2</accession>
<dbReference type="RefSeq" id="WP_077709634.1">
    <property type="nucleotide sequence ID" value="NZ_FULL01000014.1"/>
</dbReference>